<keyword evidence="3" id="KW-1185">Reference proteome</keyword>
<evidence type="ECO:0000313" key="3">
    <source>
        <dbReference type="Proteomes" id="UP000276215"/>
    </source>
</evidence>
<evidence type="ECO:0000313" key="2">
    <source>
        <dbReference type="EMBL" id="RPA97772.1"/>
    </source>
</evidence>
<dbReference type="Proteomes" id="UP000276215">
    <property type="component" value="Unassembled WGS sequence"/>
</dbReference>
<sequence length="154" mass="17200">MVRNGKEEKEVGRSPDPEENSRKGLPVMVEVGGVRWDDGFGGVEEGLKEAGFEICSGIIPVKRKEAEWVRVVDKVDERVAGLETISGKGKGVEKRKDWMAEGMGGYEDRGVYGGRWSDDKLMKEAEEWQRRGMRVVKVGKPMGFGEGLWKGRRG</sequence>
<evidence type="ECO:0000256" key="1">
    <source>
        <dbReference type="SAM" id="MobiDB-lite"/>
    </source>
</evidence>
<accession>A0A3N4JHM0</accession>
<name>A0A3N4JHM0_9PEZI</name>
<gene>
    <name evidence="2" type="ORF">L873DRAFT_1844571</name>
</gene>
<feature type="region of interest" description="Disordered" evidence="1">
    <location>
        <begin position="1"/>
        <end position="26"/>
    </location>
</feature>
<protein>
    <submittedName>
        <fullName evidence="2">Uncharacterized protein</fullName>
    </submittedName>
</protein>
<organism evidence="2 3">
    <name type="scientific">Choiromyces venosus 120613-1</name>
    <dbReference type="NCBI Taxonomy" id="1336337"/>
    <lineage>
        <taxon>Eukaryota</taxon>
        <taxon>Fungi</taxon>
        <taxon>Dikarya</taxon>
        <taxon>Ascomycota</taxon>
        <taxon>Pezizomycotina</taxon>
        <taxon>Pezizomycetes</taxon>
        <taxon>Pezizales</taxon>
        <taxon>Tuberaceae</taxon>
        <taxon>Choiromyces</taxon>
    </lineage>
</organism>
<dbReference type="EMBL" id="ML120401">
    <property type="protein sequence ID" value="RPA97772.1"/>
    <property type="molecule type" value="Genomic_DNA"/>
</dbReference>
<reference evidence="2 3" key="1">
    <citation type="journal article" date="2018" name="Nat. Ecol. Evol.">
        <title>Pezizomycetes genomes reveal the molecular basis of ectomycorrhizal truffle lifestyle.</title>
        <authorList>
            <person name="Murat C."/>
            <person name="Payen T."/>
            <person name="Noel B."/>
            <person name="Kuo A."/>
            <person name="Morin E."/>
            <person name="Chen J."/>
            <person name="Kohler A."/>
            <person name="Krizsan K."/>
            <person name="Balestrini R."/>
            <person name="Da Silva C."/>
            <person name="Montanini B."/>
            <person name="Hainaut M."/>
            <person name="Levati E."/>
            <person name="Barry K.W."/>
            <person name="Belfiori B."/>
            <person name="Cichocki N."/>
            <person name="Clum A."/>
            <person name="Dockter R.B."/>
            <person name="Fauchery L."/>
            <person name="Guy J."/>
            <person name="Iotti M."/>
            <person name="Le Tacon F."/>
            <person name="Lindquist E.A."/>
            <person name="Lipzen A."/>
            <person name="Malagnac F."/>
            <person name="Mello A."/>
            <person name="Molinier V."/>
            <person name="Miyauchi S."/>
            <person name="Poulain J."/>
            <person name="Riccioni C."/>
            <person name="Rubini A."/>
            <person name="Sitrit Y."/>
            <person name="Splivallo R."/>
            <person name="Traeger S."/>
            <person name="Wang M."/>
            <person name="Zifcakova L."/>
            <person name="Wipf D."/>
            <person name="Zambonelli A."/>
            <person name="Paolocci F."/>
            <person name="Nowrousian M."/>
            <person name="Ottonello S."/>
            <person name="Baldrian P."/>
            <person name="Spatafora J.W."/>
            <person name="Henrissat B."/>
            <person name="Nagy L.G."/>
            <person name="Aury J.M."/>
            <person name="Wincker P."/>
            <person name="Grigoriev I.V."/>
            <person name="Bonfante P."/>
            <person name="Martin F.M."/>
        </authorList>
    </citation>
    <scope>NUCLEOTIDE SEQUENCE [LARGE SCALE GENOMIC DNA]</scope>
    <source>
        <strain evidence="2 3">120613-1</strain>
    </source>
</reference>
<proteinExistence type="predicted"/>
<feature type="compositionally biased region" description="Basic and acidic residues" evidence="1">
    <location>
        <begin position="1"/>
        <end position="22"/>
    </location>
</feature>
<dbReference type="AlphaFoldDB" id="A0A3N4JHM0"/>